<accession>A0A1G9IPG3</accession>
<protein>
    <submittedName>
        <fullName evidence="2">Predicted house-cleaning noncanonical NTP pyrophosphatase, all-alpha NTP-PPase (MazG) superfamily</fullName>
    </submittedName>
</protein>
<evidence type="ECO:0000313" key="2">
    <source>
        <dbReference type="EMBL" id="SDL26784.1"/>
    </source>
</evidence>
<evidence type="ECO:0000313" key="3">
    <source>
        <dbReference type="Proteomes" id="UP000199476"/>
    </source>
</evidence>
<name>A0A1G9IPG3_9FIRM</name>
<dbReference type="AlphaFoldDB" id="A0A1G9IPG3"/>
<dbReference type="RefSeq" id="WP_089758138.1">
    <property type="nucleotide sequence ID" value="NZ_FNGO01000003.1"/>
</dbReference>
<dbReference type="SUPFAM" id="SSF101386">
    <property type="entry name" value="all-alpha NTP pyrophosphatases"/>
    <property type="match status" value="1"/>
</dbReference>
<keyword evidence="1" id="KW-0175">Coiled coil</keyword>
<sequence>MKEYNKLIRNHIPEIIENAEKEYEVKKVEGEEFFQALQKKLQEEVEEYLQEEEVEELIDILEVVAALADQHGLNMEKLEDLRMEKKKERGGFDKKLILLKAEE</sequence>
<reference evidence="2 3" key="1">
    <citation type="submission" date="2016-10" db="EMBL/GenBank/DDBJ databases">
        <authorList>
            <person name="de Groot N.N."/>
        </authorList>
    </citation>
    <scope>NUCLEOTIDE SEQUENCE [LARGE SCALE GENOMIC DNA]</scope>
    <source>
        <strain evidence="2 3">SLAS-1</strain>
    </source>
</reference>
<feature type="coiled-coil region" evidence="1">
    <location>
        <begin position="31"/>
        <end position="88"/>
    </location>
</feature>
<dbReference type="EMBL" id="FNGO01000003">
    <property type="protein sequence ID" value="SDL26784.1"/>
    <property type="molecule type" value="Genomic_DNA"/>
</dbReference>
<dbReference type="Proteomes" id="UP000199476">
    <property type="component" value="Unassembled WGS sequence"/>
</dbReference>
<gene>
    <name evidence="2" type="ORF">SAMN04488692_10319</name>
</gene>
<evidence type="ECO:0000256" key="1">
    <source>
        <dbReference type="SAM" id="Coils"/>
    </source>
</evidence>
<keyword evidence="3" id="KW-1185">Reference proteome</keyword>
<dbReference type="InterPro" id="IPR038735">
    <property type="entry name" value="MSMEG_1276-like_NTP-PPase_dom"/>
</dbReference>
<proteinExistence type="predicted"/>
<dbReference type="STRING" id="321763.SAMN04488692_10319"/>
<organism evidence="2 3">
    <name type="scientific">Halarsenatibacter silvermanii</name>
    <dbReference type="NCBI Taxonomy" id="321763"/>
    <lineage>
        <taxon>Bacteria</taxon>
        <taxon>Bacillati</taxon>
        <taxon>Bacillota</taxon>
        <taxon>Clostridia</taxon>
        <taxon>Halanaerobiales</taxon>
        <taxon>Halarsenatibacteraceae</taxon>
        <taxon>Halarsenatibacter</taxon>
    </lineage>
</organism>
<dbReference type="CDD" id="cd11532">
    <property type="entry name" value="NTP-PPase_COG4997"/>
    <property type="match status" value="1"/>
</dbReference>
<dbReference type="OrthoDB" id="9813491at2"/>